<organism evidence="1 2">
    <name type="scientific">Entomophthora muscae</name>
    <dbReference type="NCBI Taxonomy" id="34485"/>
    <lineage>
        <taxon>Eukaryota</taxon>
        <taxon>Fungi</taxon>
        <taxon>Fungi incertae sedis</taxon>
        <taxon>Zoopagomycota</taxon>
        <taxon>Entomophthoromycotina</taxon>
        <taxon>Entomophthoromycetes</taxon>
        <taxon>Entomophthorales</taxon>
        <taxon>Entomophthoraceae</taxon>
        <taxon>Entomophthora</taxon>
    </lineage>
</organism>
<evidence type="ECO:0000313" key="1">
    <source>
        <dbReference type="EMBL" id="KAJ9060648.1"/>
    </source>
</evidence>
<proteinExistence type="predicted"/>
<gene>
    <name evidence="1" type="ORF">DSO57_1028600</name>
</gene>
<keyword evidence="2" id="KW-1185">Reference proteome</keyword>
<sequence length="92" mass="10244">MNHSGLDVRSLSARASPEPKLTGTATKGWHKHIKSSFGIKPRYNTFYEHLKVQQGKTVASIRDIENCHLRRREPPVNPAGSTRQQGPNQAGL</sequence>
<accession>A0ACC2SE26</accession>
<dbReference type="Proteomes" id="UP001165960">
    <property type="component" value="Unassembled WGS sequence"/>
</dbReference>
<comment type="caution">
    <text evidence="1">The sequence shown here is derived from an EMBL/GenBank/DDBJ whole genome shotgun (WGS) entry which is preliminary data.</text>
</comment>
<dbReference type="EMBL" id="QTSX02005153">
    <property type="protein sequence ID" value="KAJ9060648.1"/>
    <property type="molecule type" value="Genomic_DNA"/>
</dbReference>
<evidence type="ECO:0000313" key="2">
    <source>
        <dbReference type="Proteomes" id="UP001165960"/>
    </source>
</evidence>
<protein>
    <submittedName>
        <fullName evidence="1">Uncharacterized protein</fullName>
    </submittedName>
</protein>
<name>A0ACC2SE26_9FUNG</name>
<reference evidence="1" key="1">
    <citation type="submission" date="2022-04" db="EMBL/GenBank/DDBJ databases">
        <title>Genome of the entomopathogenic fungus Entomophthora muscae.</title>
        <authorList>
            <person name="Elya C."/>
            <person name="Lovett B.R."/>
            <person name="Lee E."/>
            <person name="Macias A.M."/>
            <person name="Hajek A.E."/>
            <person name="De Bivort B.L."/>
            <person name="Kasson M.T."/>
            <person name="De Fine Licht H.H."/>
            <person name="Stajich J.E."/>
        </authorList>
    </citation>
    <scope>NUCLEOTIDE SEQUENCE</scope>
    <source>
        <strain evidence="1">Berkeley</strain>
    </source>
</reference>